<feature type="domain" description="MmgE/PrpD C-terminal" evidence="3">
    <location>
        <begin position="266"/>
        <end position="419"/>
    </location>
</feature>
<dbReference type="OrthoDB" id="9795089at2"/>
<dbReference type="Gene3D" id="3.30.1330.120">
    <property type="entry name" value="2-methylcitrate dehydratase PrpD"/>
    <property type="match status" value="1"/>
</dbReference>
<dbReference type="GO" id="GO:0016829">
    <property type="term" value="F:lyase activity"/>
    <property type="evidence" value="ECO:0007669"/>
    <property type="project" value="InterPro"/>
</dbReference>
<dbReference type="Pfam" id="PF03972">
    <property type="entry name" value="MmgE_PrpD_N"/>
    <property type="match status" value="1"/>
</dbReference>
<dbReference type="EMBL" id="QXUF01000037">
    <property type="protein sequence ID" value="RIN01128.1"/>
    <property type="molecule type" value="Genomic_DNA"/>
</dbReference>
<dbReference type="Pfam" id="PF19305">
    <property type="entry name" value="MmgE_PrpD_C"/>
    <property type="match status" value="1"/>
</dbReference>
<keyword evidence="5" id="KW-1185">Reference proteome</keyword>
<evidence type="ECO:0000313" key="4">
    <source>
        <dbReference type="EMBL" id="RIN01128.1"/>
    </source>
</evidence>
<name>A0A418IFV1_9STAP</name>
<comment type="similarity">
    <text evidence="1">Belongs to the PrpD family.</text>
</comment>
<dbReference type="PANTHER" id="PTHR16943">
    <property type="entry name" value="2-METHYLCITRATE DEHYDRATASE-RELATED"/>
    <property type="match status" value="1"/>
</dbReference>
<protein>
    <submittedName>
        <fullName evidence="4">MmgE/PrpD family protein</fullName>
    </submittedName>
</protein>
<dbReference type="InterPro" id="IPR042183">
    <property type="entry name" value="MmgE/PrpD_sf_1"/>
</dbReference>
<dbReference type="InterPro" id="IPR045337">
    <property type="entry name" value="MmgE_PrpD_C"/>
</dbReference>
<dbReference type="Proteomes" id="UP000286317">
    <property type="component" value="Unassembled WGS sequence"/>
</dbReference>
<dbReference type="Gene3D" id="1.10.4100.10">
    <property type="entry name" value="2-methylcitrate dehydratase PrpD"/>
    <property type="match status" value="1"/>
</dbReference>
<dbReference type="InterPro" id="IPR036148">
    <property type="entry name" value="MmgE/PrpD_sf"/>
</dbReference>
<dbReference type="PANTHER" id="PTHR16943:SF8">
    <property type="entry name" value="2-METHYLCITRATE DEHYDRATASE"/>
    <property type="match status" value="1"/>
</dbReference>
<dbReference type="SUPFAM" id="SSF103378">
    <property type="entry name" value="2-methylcitrate dehydratase PrpD"/>
    <property type="match status" value="1"/>
</dbReference>
<evidence type="ECO:0000259" key="3">
    <source>
        <dbReference type="Pfam" id="PF19305"/>
    </source>
</evidence>
<accession>A0A418IFV1</accession>
<reference evidence="4 5" key="1">
    <citation type="journal article" date="2016" name="Front. Microbiol.">
        <title>Comprehensive Phylogenetic Analysis of Bovine Non-aureus Staphylococci Species Based on Whole-Genome Sequencing.</title>
        <authorList>
            <person name="Naushad S."/>
            <person name="Barkema H.W."/>
            <person name="Luby C."/>
            <person name="Condas L.A."/>
            <person name="Nobrega D.B."/>
            <person name="Carson D.A."/>
            <person name="De Buck J."/>
        </authorList>
    </citation>
    <scope>NUCLEOTIDE SEQUENCE [LARGE SCALE GENOMIC DNA]</scope>
    <source>
        <strain evidence="4 5">SNUC 4554</strain>
    </source>
</reference>
<dbReference type="InterPro" id="IPR042188">
    <property type="entry name" value="MmgE/PrpD_sf_2"/>
</dbReference>
<dbReference type="InterPro" id="IPR045336">
    <property type="entry name" value="MmgE_PrpD_N"/>
</dbReference>
<feature type="domain" description="MmgE/PrpD N-terminal" evidence="2">
    <location>
        <begin position="19"/>
        <end position="230"/>
    </location>
</feature>
<dbReference type="RefSeq" id="WP_119586341.1">
    <property type="nucleotide sequence ID" value="NZ_JAWVBH010000001.1"/>
</dbReference>
<dbReference type="InterPro" id="IPR005656">
    <property type="entry name" value="MmgE_PrpD"/>
</dbReference>
<organism evidence="4 5">
    <name type="scientific">Staphylococcus shinii</name>
    <dbReference type="NCBI Taxonomy" id="2912228"/>
    <lineage>
        <taxon>Bacteria</taxon>
        <taxon>Bacillati</taxon>
        <taxon>Bacillota</taxon>
        <taxon>Bacilli</taxon>
        <taxon>Bacillales</taxon>
        <taxon>Staphylococcaceae</taxon>
        <taxon>Staphylococcus</taxon>
    </lineage>
</organism>
<dbReference type="AlphaFoldDB" id="A0A418IFV1"/>
<evidence type="ECO:0000313" key="5">
    <source>
        <dbReference type="Proteomes" id="UP000286317"/>
    </source>
</evidence>
<comment type="caution">
    <text evidence="4">The sequence shown here is derived from an EMBL/GenBank/DDBJ whole genome shotgun (WGS) entry which is preliminary data.</text>
</comment>
<evidence type="ECO:0000259" key="2">
    <source>
        <dbReference type="Pfam" id="PF03972"/>
    </source>
</evidence>
<evidence type="ECO:0000256" key="1">
    <source>
        <dbReference type="ARBA" id="ARBA00006174"/>
    </source>
</evidence>
<proteinExistence type="inferred from homology"/>
<gene>
    <name evidence="4" type="ORF">BU112_06790</name>
</gene>
<sequence length="447" mass="49470">MKTITSQFIDEIKTSATSIGIDERTEATKGIIDFVATAFASAHNPSIQKLITALIKEHGSGESMIVGYNETLTASDAALVNGYILHYLDYDDVHSDLRGHASSIILPSLLSFCQNKSFQFQHFLDSYIIGIEVAARIGRTIGSNHYESGWHSSSTIGALAATMACAYLLDLDNDTCANALGITITTTSGLRAQFGTDVKPLHIGLAAQKAYNAIMLSQDNTIVGNKDLLPTFYEVYSQHQNVPSALFELNNGQLAIIQPGLWFKLYPCCSANYHAIDATKSLLEKHSITTQNIRKINVIFPPNGDAALTFKHPTNGLEGRFSVEYVIAKLIKNRQLTIHDFSDVPIEQSIATIMLNIERHYDGLITPSENALPTGRFTIVEIILNSQQKYRMRINAPKGSPNAPLNQNELLEKLKQYAPWQARHIEDLKTIKNTEDFKLYIKPGGRK</sequence>